<feature type="chain" id="PRO_5042172681" evidence="1">
    <location>
        <begin position="20"/>
        <end position="1209"/>
    </location>
</feature>
<reference evidence="3" key="1">
    <citation type="submission" date="2023-07" db="EMBL/GenBank/DDBJ databases">
        <title>Sorghum-associated microbial communities from plants grown in Nebraska, USA.</title>
        <authorList>
            <person name="Schachtman D."/>
        </authorList>
    </citation>
    <scope>NUCLEOTIDE SEQUENCE</scope>
    <source>
        <strain evidence="3">DS2360</strain>
    </source>
</reference>
<evidence type="ECO:0000313" key="3">
    <source>
        <dbReference type="EMBL" id="MDR6525265.1"/>
    </source>
</evidence>
<dbReference type="Gene3D" id="2.180.10.10">
    <property type="entry name" value="RHS repeat-associated core"/>
    <property type="match status" value="1"/>
</dbReference>
<gene>
    <name evidence="3" type="ORF">J2787_000635</name>
</gene>
<dbReference type="PANTHER" id="PTHR32305">
    <property type="match status" value="1"/>
</dbReference>
<evidence type="ECO:0000256" key="1">
    <source>
        <dbReference type="SAM" id="SignalP"/>
    </source>
</evidence>
<protein>
    <submittedName>
        <fullName evidence="3">RHS repeat-associated protein</fullName>
    </submittedName>
</protein>
<dbReference type="Proteomes" id="UP001184861">
    <property type="component" value="Unassembled WGS sequence"/>
</dbReference>
<name>A0AAE3Y5B8_9FLAO</name>
<dbReference type="RefSeq" id="WP_309944587.1">
    <property type="nucleotide sequence ID" value="NZ_JAVDQY010000001.1"/>
</dbReference>
<dbReference type="Pfam" id="PF20041">
    <property type="entry name" value="DUF6443"/>
    <property type="match status" value="1"/>
</dbReference>
<comment type="caution">
    <text evidence="3">The sequence shown here is derived from an EMBL/GenBank/DDBJ whole genome shotgun (WGS) entry which is preliminary data.</text>
</comment>
<sequence>MKRILIPIGVLFLSNLMDAQLTNTENYIQTKTYLDYNGTTPTKISETVQYFDGLGRPKQVVNVKASPLGRDVVTHIEYDGFGRQVKDYLPVPQGGTLSGAIVPNPLSNATNTPYGSEKIYAEKILENSPLDRIQQQIQVGNDWTGKPVKFGYDANVNGEVIKMFTTTTWENGATKSTIEYGGMYGENQLYKNTVTDEDGNQTIEFKNGKGQTLMVRKVISATENADTYYVYNEYDQLAWVIPPLLSKKVHWGWADQQELAYEYRYDGRNRLVEKKLPGKDWEYMVYDKQDRLVGTQDANLRAKGQWMYTKYDQFSRVIMTGICQAMGNSRLEEQNYANTKGSNSETRSTGISMDYSGMNIYYSVTSGYPQYDKVYNFLSLNYYDTYPVGAPAIPSQIQGSDVLQDNIQNSTVSTKGLPTASYVKNTEANDIGWTKNYTYYDTKGRSIGTHSINYLGGYTKIESKLDFAGVPQMVVTKHKRLTTDTERMITENFEYDAQNRLLVHKHQVDSNPVETLAQNTYNELSQLSNKKVGNNLQSIDYAYNIRGWMTKINDPANLNGKLFGYTIRYNNPVNTPYAPGRYNGNIAEVDWRTSNDNILKRYSYSYYAQNRLMFGHYSEPMATVPESSLYDEYLEYDLNGNITVLSRNSKNPNSGFAMGIDNLNYTYAGNRLTNIKDSTNNQAGYEGGGNTISYDLNGNMLKMADKNISKIQYNHLNLPNKLEYGDMGIFGVSQYTYRADGIKLQKAETRSECGIINCYVVTDLSDYLDGFQYMSSVINNNGGGGDTELSRSFSAESSKAMEIQAFSAEERRALPKTAGLVFFPTAEGFYDYTKDQYIYQYKDHLGNIRISFARSSTGTLEITDANDYYPFGMNHLNTGGAFFGQNTYKNYKYNGKELQGSDMYDYGARMYMPDLGRWGVVDPLAEKSSRWSPYNYAFNNPISFIDPDGRDSLGWGLKNGIWSWEASLTAQNYQEQGFEDYKDDGSIISNTPIQGQQSGDTGQTYLGFNGQASYIPTNSNGSTQLLGLSNWFRDAISGTTSNISSQFSGGWDSNLIRSFTGDFINVGTGFSGIAFGGAGTSWELNWVLHGPEASFYPAITTTPSIGGGYNVDATFNIGNINYTGKASEITRSMLVTNTANGDIPTVWGSGSVSAGGNIGLTATATRLNGGHFLIGGQVNIGVGLPLGPVPFNGSGGVSNTYLIHDFYKK</sequence>
<evidence type="ECO:0000259" key="2">
    <source>
        <dbReference type="Pfam" id="PF20041"/>
    </source>
</evidence>
<accession>A0AAE3Y5B8</accession>
<dbReference type="AlphaFoldDB" id="A0AAE3Y5B8"/>
<proteinExistence type="predicted"/>
<dbReference type="PANTHER" id="PTHR32305:SF15">
    <property type="entry name" value="PROTEIN RHSA-RELATED"/>
    <property type="match status" value="1"/>
</dbReference>
<dbReference type="NCBIfam" id="TIGR03696">
    <property type="entry name" value="Rhs_assc_core"/>
    <property type="match status" value="1"/>
</dbReference>
<keyword evidence="1" id="KW-0732">Signal</keyword>
<feature type="domain" description="DUF6443" evidence="2">
    <location>
        <begin position="29"/>
        <end position="147"/>
    </location>
</feature>
<dbReference type="EMBL" id="JAVDQY010000001">
    <property type="protein sequence ID" value="MDR6525265.1"/>
    <property type="molecule type" value="Genomic_DNA"/>
</dbReference>
<organism evidence="3 4">
    <name type="scientific">Chryseobacterium rhizosphaerae</name>
    <dbReference type="NCBI Taxonomy" id="395937"/>
    <lineage>
        <taxon>Bacteria</taxon>
        <taxon>Pseudomonadati</taxon>
        <taxon>Bacteroidota</taxon>
        <taxon>Flavobacteriia</taxon>
        <taxon>Flavobacteriales</taxon>
        <taxon>Weeksellaceae</taxon>
        <taxon>Chryseobacterium group</taxon>
        <taxon>Chryseobacterium</taxon>
    </lineage>
</organism>
<evidence type="ECO:0000313" key="4">
    <source>
        <dbReference type="Proteomes" id="UP001184861"/>
    </source>
</evidence>
<dbReference type="InterPro" id="IPR050708">
    <property type="entry name" value="T6SS_VgrG/RHS"/>
</dbReference>
<dbReference type="InterPro" id="IPR045619">
    <property type="entry name" value="DUF6443"/>
</dbReference>
<feature type="signal peptide" evidence="1">
    <location>
        <begin position="1"/>
        <end position="19"/>
    </location>
</feature>
<dbReference type="InterPro" id="IPR022385">
    <property type="entry name" value="Rhs_assc_core"/>
</dbReference>